<name>A0A6S7DKV2_9BURK</name>
<dbReference type="GO" id="GO:0016989">
    <property type="term" value="F:sigma factor antagonist activity"/>
    <property type="evidence" value="ECO:0007669"/>
    <property type="project" value="TreeGrafter"/>
</dbReference>
<dbReference type="InterPro" id="IPR018764">
    <property type="entry name" value="RskA_C"/>
</dbReference>
<feature type="domain" description="Anti-sigma K factor RskA C-terminal" evidence="10">
    <location>
        <begin position="112"/>
        <end position="235"/>
    </location>
</feature>
<keyword evidence="4 9" id="KW-0812">Transmembrane</keyword>
<dbReference type="InterPro" id="IPR041916">
    <property type="entry name" value="Anti_sigma_zinc_sf"/>
</dbReference>
<keyword evidence="6 9" id="KW-0472">Membrane</keyword>
<evidence type="ECO:0000256" key="9">
    <source>
        <dbReference type="SAM" id="Phobius"/>
    </source>
</evidence>
<organism evidence="11 12">
    <name type="scientific">Achromobacter piechaudii</name>
    <dbReference type="NCBI Taxonomy" id="72556"/>
    <lineage>
        <taxon>Bacteria</taxon>
        <taxon>Pseudomonadati</taxon>
        <taxon>Pseudomonadota</taxon>
        <taxon>Betaproteobacteria</taxon>
        <taxon>Burkholderiales</taxon>
        <taxon>Alcaligenaceae</taxon>
        <taxon>Achromobacter</taxon>
    </lineage>
</organism>
<dbReference type="GO" id="GO:0006417">
    <property type="term" value="P:regulation of translation"/>
    <property type="evidence" value="ECO:0007669"/>
    <property type="project" value="TreeGrafter"/>
</dbReference>
<evidence type="ECO:0000256" key="1">
    <source>
        <dbReference type="ARBA" id="ARBA00004167"/>
    </source>
</evidence>
<gene>
    <name evidence="11" type="ORF">LMG1861_00049</name>
</gene>
<dbReference type="Proteomes" id="UP000494105">
    <property type="component" value="Unassembled WGS sequence"/>
</dbReference>
<dbReference type="Pfam" id="PF10099">
    <property type="entry name" value="RskA_C"/>
    <property type="match status" value="1"/>
</dbReference>
<dbReference type="PANTHER" id="PTHR37461:SF1">
    <property type="entry name" value="ANTI-SIGMA-K FACTOR RSKA"/>
    <property type="match status" value="1"/>
</dbReference>
<evidence type="ECO:0000256" key="3">
    <source>
        <dbReference type="ARBA" id="ARBA00022475"/>
    </source>
</evidence>
<dbReference type="AlphaFoldDB" id="A0A6S7DKV2"/>
<evidence type="ECO:0000313" key="11">
    <source>
        <dbReference type="EMBL" id="CAB3817009.1"/>
    </source>
</evidence>
<dbReference type="PANTHER" id="PTHR37461">
    <property type="entry name" value="ANTI-SIGMA-K FACTOR RSKA"/>
    <property type="match status" value="1"/>
</dbReference>
<sequence length="245" mass="25990">MSAPQNAHDDIDELAGEYVLGTLPASERRAVATRMTHDAALRAAVARWEARLLPLTNLSEPVEPSSSLWPRIANTLDAAHAKNTASARSTVSRAPGLWESLFFWRSIAVGGMAAVLILGSTLALRPAPTPTSPQYVVVLVAPQSQAPGWVVQAQAGQNAVQLVPLAATQVPADRALEFWTKADGWAGPVSLGLVMPGEPVVIPLDKLPPLEPNQLFELTLEPKTGSPIGKPTGPIQFIGRAVKML</sequence>
<comment type="subcellular location">
    <subcellularLocation>
        <location evidence="2">Cell membrane</location>
    </subcellularLocation>
    <subcellularLocation>
        <location evidence="1">Membrane</location>
        <topology evidence="1">Single-pass membrane protein</topology>
    </subcellularLocation>
</comment>
<evidence type="ECO:0000256" key="4">
    <source>
        <dbReference type="ARBA" id="ARBA00022692"/>
    </source>
</evidence>
<feature type="transmembrane region" description="Helical" evidence="9">
    <location>
        <begin position="102"/>
        <end position="124"/>
    </location>
</feature>
<reference evidence="11 12" key="1">
    <citation type="submission" date="2020-04" db="EMBL/GenBank/DDBJ databases">
        <authorList>
            <person name="De Canck E."/>
        </authorList>
    </citation>
    <scope>NUCLEOTIDE SEQUENCE [LARGE SCALE GENOMIC DNA]</scope>
    <source>
        <strain evidence="11 12">LMG 1861</strain>
    </source>
</reference>
<dbReference type="Gene3D" id="1.10.10.1320">
    <property type="entry name" value="Anti-sigma factor, zinc-finger domain"/>
    <property type="match status" value="1"/>
</dbReference>
<keyword evidence="3" id="KW-1003">Cell membrane</keyword>
<evidence type="ECO:0000313" key="12">
    <source>
        <dbReference type="Proteomes" id="UP000494105"/>
    </source>
</evidence>
<evidence type="ECO:0000256" key="2">
    <source>
        <dbReference type="ARBA" id="ARBA00004236"/>
    </source>
</evidence>
<proteinExistence type="predicted"/>
<keyword evidence="5 9" id="KW-1133">Transmembrane helix</keyword>
<evidence type="ECO:0000259" key="10">
    <source>
        <dbReference type="Pfam" id="PF10099"/>
    </source>
</evidence>
<dbReference type="GO" id="GO:0005886">
    <property type="term" value="C:plasma membrane"/>
    <property type="evidence" value="ECO:0007669"/>
    <property type="project" value="UniProtKB-SubCell"/>
</dbReference>
<dbReference type="EMBL" id="CADILD010000001">
    <property type="protein sequence ID" value="CAB3817009.1"/>
    <property type="molecule type" value="Genomic_DNA"/>
</dbReference>
<protein>
    <recommendedName>
        <fullName evidence="8">Regulator of SigK</fullName>
    </recommendedName>
    <alternativeName>
        <fullName evidence="7">Sigma-K anti-sigma factor RskA</fullName>
    </alternativeName>
</protein>
<evidence type="ECO:0000256" key="7">
    <source>
        <dbReference type="ARBA" id="ARBA00029829"/>
    </source>
</evidence>
<accession>A0A6S7DKV2</accession>
<dbReference type="InterPro" id="IPR051474">
    <property type="entry name" value="Anti-sigma-K/W_factor"/>
</dbReference>
<dbReference type="RefSeq" id="WP_175127303.1">
    <property type="nucleotide sequence ID" value="NZ_CADILD010000001.1"/>
</dbReference>
<evidence type="ECO:0000256" key="5">
    <source>
        <dbReference type="ARBA" id="ARBA00022989"/>
    </source>
</evidence>
<evidence type="ECO:0000256" key="6">
    <source>
        <dbReference type="ARBA" id="ARBA00023136"/>
    </source>
</evidence>
<evidence type="ECO:0000256" key="8">
    <source>
        <dbReference type="ARBA" id="ARBA00030803"/>
    </source>
</evidence>